<proteinExistence type="predicted"/>
<organism evidence="3 4">
    <name type="scientific">Azospirillum oleiclasticum</name>
    <dbReference type="NCBI Taxonomy" id="2735135"/>
    <lineage>
        <taxon>Bacteria</taxon>
        <taxon>Pseudomonadati</taxon>
        <taxon>Pseudomonadota</taxon>
        <taxon>Alphaproteobacteria</taxon>
        <taxon>Rhodospirillales</taxon>
        <taxon>Azospirillaceae</taxon>
        <taxon>Azospirillum</taxon>
    </lineage>
</organism>
<feature type="transmembrane region" description="Helical" evidence="2">
    <location>
        <begin position="73"/>
        <end position="97"/>
    </location>
</feature>
<keyword evidence="2" id="KW-0472">Membrane</keyword>
<feature type="compositionally biased region" description="Basic and acidic residues" evidence="1">
    <location>
        <begin position="248"/>
        <end position="280"/>
    </location>
</feature>
<evidence type="ECO:0000256" key="1">
    <source>
        <dbReference type="SAM" id="MobiDB-lite"/>
    </source>
</evidence>
<keyword evidence="2" id="KW-0812">Transmembrane</keyword>
<feature type="region of interest" description="Disordered" evidence="1">
    <location>
        <begin position="223"/>
        <end position="283"/>
    </location>
</feature>
<evidence type="ECO:0000313" key="4">
    <source>
        <dbReference type="Proteomes" id="UP000584642"/>
    </source>
</evidence>
<dbReference type="Proteomes" id="UP000584642">
    <property type="component" value="Unassembled WGS sequence"/>
</dbReference>
<evidence type="ECO:0000256" key="2">
    <source>
        <dbReference type="SAM" id="Phobius"/>
    </source>
</evidence>
<sequence length="306" mass="33771">MPSTDPGSEETLVQLPSPVLAHVEKLVADGLKRELDQEENVVRSLPFFATSIGALLALIGFVKPSLASFPIGYLSITSYILCFILAALLVALVFFLFHATKKREQYHPMQGSELIEYARELVQYHESTSSFDDTSGYDTVILDIRQAYTAQLATYAENVRGINLSRADMRAKMFSILVIAVIVALLLVGTIVVLERQSGGPHDQGGSVSEQAAHIEDRENKVLRHPSESGGENIARRLQDQTHSSTDAGDRDWTLGGETNRDDFRRGRPQADEGEIKAPDDSVAGNHVSACQQSVWCFLLSFFFRV</sequence>
<reference evidence="3 4" key="1">
    <citation type="submission" date="2020-05" db="EMBL/GenBank/DDBJ databases">
        <title>Azospirillum oleiclasticum sp. nov, a nitrogen-fixing and heavy crude oil-emulsifying bacterium isolated from the crude oil of Yumen Oilfield.</title>
        <authorList>
            <person name="Wu D."/>
            <person name="Cai M."/>
            <person name="Zhang X."/>
        </authorList>
    </citation>
    <scope>NUCLEOTIDE SEQUENCE [LARGE SCALE GENOMIC DNA]</scope>
    <source>
        <strain evidence="3 4">ROY-1-1-2</strain>
    </source>
</reference>
<keyword evidence="4" id="KW-1185">Reference proteome</keyword>
<dbReference type="EMBL" id="JABFDB010000038">
    <property type="protein sequence ID" value="NYZ24284.1"/>
    <property type="molecule type" value="Genomic_DNA"/>
</dbReference>
<evidence type="ECO:0000313" key="3">
    <source>
        <dbReference type="EMBL" id="NYZ24284.1"/>
    </source>
</evidence>
<protein>
    <submittedName>
        <fullName evidence="3">Tripartite tricarboxylate transporter TctB family protein</fullName>
    </submittedName>
</protein>
<gene>
    <name evidence="3" type="ORF">HND93_31645</name>
</gene>
<feature type="transmembrane region" description="Helical" evidence="2">
    <location>
        <begin position="174"/>
        <end position="194"/>
    </location>
</feature>
<accession>A0ABX2TIV6</accession>
<comment type="caution">
    <text evidence="3">The sequence shown here is derived from an EMBL/GenBank/DDBJ whole genome shotgun (WGS) entry which is preliminary data.</text>
</comment>
<feature type="transmembrane region" description="Helical" evidence="2">
    <location>
        <begin position="41"/>
        <end position="61"/>
    </location>
</feature>
<keyword evidence="2" id="KW-1133">Transmembrane helix</keyword>
<dbReference type="RefSeq" id="WP_180286058.1">
    <property type="nucleotide sequence ID" value="NZ_JABFDB010000038.1"/>
</dbReference>
<name>A0ABX2TIV6_9PROT</name>